<evidence type="ECO:0000256" key="1">
    <source>
        <dbReference type="SAM" id="MobiDB-lite"/>
    </source>
</evidence>
<dbReference type="RefSeq" id="WP_076960641.1">
    <property type="nucleotide sequence ID" value="NZ_MLCO01000493.1"/>
</dbReference>
<sequence length="89" mass="9536">MRNTTLLLLTLAGCGAMDPYDRPGTWRPGQVNEANLQQMLADPAHRAWGEGSRTTDGAIAAAAIERLREGKPRPLPEITMGRHNGGGSN</sequence>
<keyword evidence="3" id="KW-1185">Reference proteome</keyword>
<evidence type="ECO:0000313" key="2">
    <source>
        <dbReference type="EMBL" id="ONG42983.1"/>
    </source>
</evidence>
<protein>
    <submittedName>
        <fullName evidence="2">Uncharacterized protein</fullName>
    </submittedName>
</protein>
<organism evidence="2 3">
    <name type="scientific">Teichococcus deserti</name>
    <dbReference type="NCBI Taxonomy" id="1817963"/>
    <lineage>
        <taxon>Bacteria</taxon>
        <taxon>Pseudomonadati</taxon>
        <taxon>Pseudomonadota</taxon>
        <taxon>Alphaproteobacteria</taxon>
        <taxon>Acetobacterales</taxon>
        <taxon>Roseomonadaceae</taxon>
        <taxon>Roseomonas</taxon>
    </lineage>
</organism>
<proteinExistence type="predicted"/>
<feature type="region of interest" description="Disordered" evidence="1">
    <location>
        <begin position="68"/>
        <end position="89"/>
    </location>
</feature>
<name>A0A1V2GU51_9PROT</name>
<dbReference type="EMBL" id="MLCO01000493">
    <property type="protein sequence ID" value="ONG42983.1"/>
    <property type="molecule type" value="Genomic_DNA"/>
</dbReference>
<evidence type="ECO:0000313" key="3">
    <source>
        <dbReference type="Proteomes" id="UP000188879"/>
    </source>
</evidence>
<gene>
    <name evidence="2" type="ORF">BKE38_29045</name>
</gene>
<dbReference type="Proteomes" id="UP000188879">
    <property type="component" value="Unassembled WGS sequence"/>
</dbReference>
<dbReference type="AlphaFoldDB" id="A0A1V2GU51"/>
<reference evidence="2 3" key="1">
    <citation type="submission" date="2016-10" db="EMBL/GenBank/DDBJ databases">
        <title>Draft Genome sequence of Roseomonas sp. strain M3.</title>
        <authorList>
            <person name="Subhash Y."/>
            <person name="Lee S."/>
        </authorList>
    </citation>
    <scope>NUCLEOTIDE SEQUENCE [LARGE SCALE GENOMIC DNA]</scope>
    <source>
        <strain evidence="2 3">M3</strain>
    </source>
</reference>
<accession>A0A1V2GU51</accession>
<comment type="caution">
    <text evidence="2">The sequence shown here is derived from an EMBL/GenBank/DDBJ whole genome shotgun (WGS) entry which is preliminary data.</text>
</comment>
<dbReference type="OrthoDB" id="7283436at2"/>